<dbReference type="AlphaFoldDB" id="A0A3N5BWL3"/>
<gene>
    <name evidence="13" type="primary">pckA</name>
    <name evidence="14" type="ORF">EDC24_2699</name>
</gene>
<dbReference type="UniPathway" id="UPA00138"/>
<dbReference type="SUPFAM" id="SSF68923">
    <property type="entry name" value="PEP carboxykinase N-terminal domain"/>
    <property type="match status" value="1"/>
</dbReference>
<dbReference type="GO" id="GO:0005524">
    <property type="term" value="F:ATP binding"/>
    <property type="evidence" value="ECO:0007669"/>
    <property type="project" value="UniProtKB-UniRule"/>
</dbReference>
<dbReference type="HAMAP" id="MF_00453">
    <property type="entry name" value="PEPCK_ATP"/>
    <property type="match status" value="1"/>
</dbReference>
<evidence type="ECO:0000256" key="12">
    <source>
        <dbReference type="ARBA" id="ARBA00047371"/>
    </source>
</evidence>
<dbReference type="Proteomes" id="UP000276443">
    <property type="component" value="Unassembled WGS sequence"/>
</dbReference>
<dbReference type="FunFam" id="3.40.449.10:FF:000001">
    <property type="entry name" value="Phosphoenolpyruvate carboxykinase (ATP)"/>
    <property type="match status" value="1"/>
</dbReference>
<feature type="binding site" evidence="13">
    <location>
        <position position="323"/>
    </location>
    <ligand>
        <name>ATP</name>
        <dbReference type="ChEBI" id="CHEBI:30616"/>
    </ligand>
</feature>
<evidence type="ECO:0000256" key="10">
    <source>
        <dbReference type="ARBA" id="ARBA00023211"/>
    </source>
</evidence>
<feature type="binding site" evidence="13">
    <location>
        <position position="448"/>
    </location>
    <ligand>
        <name>ATP</name>
        <dbReference type="ChEBI" id="CHEBI:30616"/>
    </ligand>
</feature>
<sequence length="533" mass="58710">MINVKTMNTQTAVSQLTDHKQNQDNLSIASLVERILARDEGIITSTGAVSATTGNYTGRSPKDKFIVNDEESSDKVEWGSVNQPIDDDTFLNLFQKVTDYLGEQEEFFTFNGFAGADEKYRLPIQVVTQFAWHNLFANQLFIRPTKEELDNHNPQFTVVSAPKFKADPAVDGTNSEAFVIISFKHKIVLIGGTEYAGEIKKSIFSVMNYLLPTKQDVLPMHCSANVGPEGDVALFFGLSGTGKTTLSADPNRRLIGDDEHAWSQHGIFNIEGGCYAKCVNLSEEKEPQIYNAIRFGAVLENVVVNDDTRMPDYDDTSLTENTRAAYAIDHIDNIITPSIAGHPNTIIFLTADAFGVLPPISKLTKEQAMYHFLSGYTSKLAGTERGITEPEATFSACFGSPFLPLPAAEYAKMLGEKIDEHDAQVFLVNTGWTGGPYGVGSRMKLGYTRAMVQAALEGELASVETLQDEFFGLSIPKHCPGVPSDVLNPKKTWDDPSAYDEKAKDLASKFHDNFKKFNHVTEDIVKAGPVFRG</sequence>
<feature type="binding site" evidence="13">
    <location>
        <position position="201"/>
    </location>
    <ligand>
        <name>substrate</name>
    </ligand>
</feature>
<feature type="binding site" evidence="13">
    <location>
        <position position="59"/>
    </location>
    <ligand>
        <name>substrate</name>
    </ligand>
</feature>
<dbReference type="PIRSF" id="PIRSF006294">
    <property type="entry name" value="PEP_crbxkin"/>
    <property type="match status" value="1"/>
</dbReference>
<evidence type="ECO:0000256" key="1">
    <source>
        <dbReference type="ARBA" id="ARBA00004742"/>
    </source>
</evidence>
<evidence type="ECO:0000256" key="9">
    <source>
        <dbReference type="ARBA" id="ARBA00022840"/>
    </source>
</evidence>
<dbReference type="NCBIfam" id="NF006821">
    <property type="entry name" value="PRK09344.1-3"/>
    <property type="match status" value="1"/>
</dbReference>
<evidence type="ECO:0000256" key="7">
    <source>
        <dbReference type="ARBA" id="ARBA00022741"/>
    </source>
</evidence>
<dbReference type="InterPro" id="IPR008210">
    <property type="entry name" value="PEP_carboxykinase_N"/>
</dbReference>
<dbReference type="GO" id="GO:0004612">
    <property type="term" value="F:phosphoenolpyruvate carboxykinase (ATP) activity"/>
    <property type="evidence" value="ECO:0007669"/>
    <property type="project" value="UniProtKB-UniRule"/>
</dbReference>
<dbReference type="NCBIfam" id="NF006820">
    <property type="entry name" value="PRK09344.1-2"/>
    <property type="match status" value="1"/>
</dbReference>
<dbReference type="EMBL" id="RKRF01000013">
    <property type="protein sequence ID" value="RPF50265.1"/>
    <property type="molecule type" value="Genomic_DNA"/>
</dbReference>
<keyword evidence="7 13" id="KW-0547">Nucleotide-binding</keyword>
<keyword evidence="14" id="KW-0670">Pyruvate</keyword>
<dbReference type="GO" id="GO:0046872">
    <property type="term" value="F:metal ion binding"/>
    <property type="evidence" value="ECO:0007669"/>
    <property type="project" value="UniProtKB-KW"/>
</dbReference>
<dbReference type="Gene3D" id="3.90.228.20">
    <property type="match status" value="1"/>
</dbReference>
<evidence type="ECO:0000256" key="4">
    <source>
        <dbReference type="ARBA" id="ARBA00022432"/>
    </source>
</evidence>
<protein>
    <recommendedName>
        <fullName evidence="3 13">Phosphoenolpyruvate carboxykinase (ATP)</fullName>
        <shortName evidence="13">PCK</shortName>
        <shortName evidence="13">PEP carboxykinase</shortName>
        <shortName evidence="13">PEPCK</shortName>
        <ecNumber evidence="3 13">4.1.1.49</ecNumber>
    </recommendedName>
</protein>
<comment type="caution">
    <text evidence="13">Lacks conserved residue(s) required for the propagation of feature annotation.</text>
</comment>
<evidence type="ECO:0000256" key="5">
    <source>
        <dbReference type="ARBA" id="ARBA00022490"/>
    </source>
</evidence>
<proteinExistence type="inferred from homology"/>
<evidence type="ECO:0000256" key="2">
    <source>
        <dbReference type="ARBA" id="ARBA00006052"/>
    </source>
</evidence>
<dbReference type="FunFam" id="2.170.8.10:FF:000001">
    <property type="entry name" value="Phosphoenolpyruvate carboxykinase (ATP)"/>
    <property type="match status" value="1"/>
</dbReference>
<keyword evidence="11 13" id="KW-0456">Lyase</keyword>
<keyword evidence="8 13" id="KW-0210">Decarboxylase</keyword>
<comment type="pathway">
    <text evidence="1 13">Carbohydrate biosynthesis; gluconeogenesis.</text>
</comment>
<comment type="function">
    <text evidence="13">Involved in the gluconeogenesis. Catalyzes the conversion of oxaloacetate (OAA) to phosphoenolpyruvate (PEP) through direct phosphoryl transfer between the nucleoside triphosphate and OAA.</text>
</comment>
<feature type="binding site" evidence="13">
    <location>
        <position position="201"/>
    </location>
    <ligand>
        <name>Mn(2+)</name>
        <dbReference type="ChEBI" id="CHEBI:29035"/>
    </ligand>
</feature>
<reference evidence="14 15" key="1">
    <citation type="submission" date="2018-11" db="EMBL/GenBank/DDBJ databases">
        <title>Genomic Encyclopedia of Type Strains, Phase IV (KMG-IV): sequencing the most valuable type-strain genomes for metagenomic binning, comparative biology and taxonomic classification.</title>
        <authorList>
            <person name="Goeker M."/>
        </authorList>
    </citation>
    <scope>NUCLEOTIDE SEQUENCE [LARGE SCALE GENOMIC DNA]</scope>
    <source>
        <strain evidence="14 15">DSM 18090</strain>
    </source>
</reference>
<keyword evidence="4 13" id="KW-0312">Gluconeogenesis</keyword>
<dbReference type="Gene3D" id="3.40.449.10">
    <property type="entry name" value="Phosphoenolpyruvate Carboxykinase, domain 1"/>
    <property type="match status" value="1"/>
</dbReference>
<evidence type="ECO:0000313" key="14">
    <source>
        <dbReference type="EMBL" id="RPF50265.1"/>
    </source>
</evidence>
<comment type="cofactor">
    <cofactor evidence="13">
        <name>Mn(2+)</name>
        <dbReference type="ChEBI" id="CHEBI:29035"/>
    </cofactor>
    <text evidence="13">Binds 1 Mn(2+) ion per subunit.</text>
</comment>
<keyword evidence="14" id="KW-0418">Kinase</keyword>
<organism evidence="14 15">
    <name type="scientific">Aquisalibacillus elongatus</name>
    <dbReference type="NCBI Taxonomy" id="485577"/>
    <lineage>
        <taxon>Bacteria</taxon>
        <taxon>Bacillati</taxon>
        <taxon>Bacillota</taxon>
        <taxon>Bacilli</taxon>
        <taxon>Bacillales</taxon>
        <taxon>Bacillaceae</taxon>
        <taxon>Aquisalibacillus</taxon>
    </lineage>
</organism>
<feature type="binding site" evidence="13">
    <location>
        <position position="323"/>
    </location>
    <ligand>
        <name>substrate</name>
    </ligand>
</feature>
<comment type="catalytic activity">
    <reaction evidence="12 13">
        <text>oxaloacetate + ATP = phosphoenolpyruvate + ADP + CO2</text>
        <dbReference type="Rhea" id="RHEA:18617"/>
        <dbReference type="ChEBI" id="CHEBI:16452"/>
        <dbReference type="ChEBI" id="CHEBI:16526"/>
        <dbReference type="ChEBI" id="CHEBI:30616"/>
        <dbReference type="ChEBI" id="CHEBI:58702"/>
        <dbReference type="ChEBI" id="CHEBI:456216"/>
        <dbReference type="EC" id="4.1.1.49"/>
    </reaction>
</comment>
<dbReference type="PANTHER" id="PTHR30031:SF0">
    <property type="entry name" value="PHOSPHOENOLPYRUVATE CARBOXYKINASE (ATP)"/>
    <property type="match status" value="1"/>
</dbReference>
<comment type="caution">
    <text evidence="14">The sequence shown here is derived from an EMBL/GenBank/DDBJ whole genome shotgun (WGS) entry which is preliminary data.</text>
</comment>
<evidence type="ECO:0000256" key="8">
    <source>
        <dbReference type="ARBA" id="ARBA00022793"/>
    </source>
</evidence>
<dbReference type="Pfam" id="PF01293">
    <property type="entry name" value="PEPCK_ATP"/>
    <property type="match status" value="1"/>
</dbReference>
<keyword evidence="14" id="KW-0808">Transferase</keyword>
<comment type="subcellular location">
    <subcellularLocation>
        <location evidence="13">Cytoplasm</location>
    </subcellularLocation>
</comment>
<feature type="binding site" evidence="13">
    <location>
        <position position="221"/>
    </location>
    <ligand>
        <name>Mn(2+)</name>
        <dbReference type="ChEBI" id="CHEBI:29035"/>
    </ligand>
</feature>
<keyword evidence="9 13" id="KW-0067">ATP-binding</keyword>
<keyword evidence="6 13" id="KW-0479">Metal-binding</keyword>
<feature type="binding site" evidence="13">
    <location>
        <position position="221"/>
    </location>
    <ligand>
        <name>ATP</name>
        <dbReference type="ChEBI" id="CHEBI:30616"/>
    </ligand>
</feature>
<feature type="binding site" evidence="13">
    <location>
        <position position="201"/>
    </location>
    <ligand>
        <name>ATP</name>
        <dbReference type="ChEBI" id="CHEBI:30616"/>
    </ligand>
</feature>
<dbReference type="SUPFAM" id="SSF53795">
    <property type="entry name" value="PEP carboxykinase-like"/>
    <property type="match status" value="1"/>
</dbReference>
<dbReference type="EC" id="4.1.1.49" evidence="3 13"/>
<dbReference type="Gene3D" id="2.170.8.10">
    <property type="entry name" value="Phosphoenolpyruvate Carboxykinase, domain 2"/>
    <property type="match status" value="1"/>
</dbReference>
<evidence type="ECO:0000313" key="15">
    <source>
        <dbReference type="Proteomes" id="UP000276443"/>
    </source>
</evidence>
<keyword evidence="5 13" id="KW-0963">Cytoplasm</keyword>
<dbReference type="GO" id="GO:0005829">
    <property type="term" value="C:cytosol"/>
    <property type="evidence" value="ECO:0007669"/>
    <property type="project" value="TreeGrafter"/>
</dbReference>
<dbReference type="PANTHER" id="PTHR30031">
    <property type="entry name" value="PHOSPHOENOLPYRUVATE CARBOXYKINASE ATP"/>
    <property type="match status" value="1"/>
</dbReference>
<evidence type="ECO:0000256" key="13">
    <source>
        <dbReference type="HAMAP-Rule" id="MF_00453"/>
    </source>
</evidence>
<keyword evidence="15" id="KW-1185">Reference proteome</keyword>
<dbReference type="NCBIfam" id="TIGR00224">
    <property type="entry name" value="pckA"/>
    <property type="match status" value="1"/>
</dbReference>
<name>A0A3N5BWL3_9BACI</name>
<dbReference type="CDD" id="cd00484">
    <property type="entry name" value="PEPCK_ATP"/>
    <property type="match status" value="1"/>
</dbReference>
<feature type="binding site" evidence="13">
    <location>
        <position position="258"/>
    </location>
    <ligand>
        <name>Mn(2+)</name>
        <dbReference type="ChEBI" id="CHEBI:29035"/>
    </ligand>
</feature>
<dbReference type="GO" id="GO:0006094">
    <property type="term" value="P:gluconeogenesis"/>
    <property type="evidence" value="ECO:0007669"/>
    <property type="project" value="UniProtKB-UniRule"/>
</dbReference>
<feature type="binding site" evidence="13">
    <location>
        <begin position="237"/>
        <end position="245"/>
    </location>
    <ligand>
        <name>ATP</name>
        <dbReference type="ChEBI" id="CHEBI:30616"/>
    </ligand>
</feature>
<evidence type="ECO:0000256" key="3">
    <source>
        <dbReference type="ARBA" id="ARBA00012363"/>
    </source>
</evidence>
<dbReference type="InterPro" id="IPR001272">
    <property type="entry name" value="PEP_carboxykinase_ATP"/>
</dbReference>
<evidence type="ECO:0000256" key="11">
    <source>
        <dbReference type="ARBA" id="ARBA00023239"/>
    </source>
</evidence>
<feature type="binding site" evidence="13">
    <location>
        <position position="195"/>
    </location>
    <ligand>
        <name>substrate</name>
    </ligand>
</feature>
<dbReference type="GO" id="GO:0016301">
    <property type="term" value="F:kinase activity"/>
    <property type="evidence" value="ECO:0007669"/>
    <property type="project" value="UniProtKB-KW"/>
</dbReference>
<evidence type="ECO:0000256" key="6">
    <source>
        <dbReference type="ARBA" id="ARBA00022723"/>
    </source>
</evidence>
<accession>A0A3N5BWL3</accession>
<feature type="binding site" evidence="13">
    <location>
        <position position="286"/>
    </location>
    <ligand>
        <name>ATP</name>
        <dbReference type="ChEBI" id="CHEBI:30616"/>
    </ligand>
</feature>
<comment type="similarity">
    <text evidence="2 13">Belongs to the phosphoenolpyruvate carboxykinase (ATP) family.</text>
</comment>
<dbReference type="InterPro" id="IPR013035">
    <property type="entry name" value="PEP_carboxykinase_C"/>
</dbReference>
<keyword evidence="10 13" id="KW-0464">Manganese</keyword>